<dbReference type="EMBL" id="JAIZAY010000004">
    <property type="protein sequence ID" value="KAJ8043896.1"/>
    <property type="molecule type" value="Genomic_DNA"/>
</dbReference>
<feature type="coiled-coil region" evidence="2">
    <location>
        <begin position="314"/>
        <end position="366"/>
    </location>
</feature>
<feature type="coiled-coil region" evidence="2">
    <location>
        <begin position="141"/>
        <end position="262"/>
    </location>
</feature>
<feature type="compositionally biased region" description="Polar residues" evidence="3">
    <location>
        <begin position="434"/>
        <end position="447"/>
    </location>
</feature>
<dbReference type="PANTHER" id="PTHR21694:SF18">
    <property type="entry name" value="COILED-COIL DOMAIN-CONTAINING PROTEIN 63"/>
    <property type="match status" value="1"/>
</dbReference>
<feature type="region of interest" description="Disordered" evidence="3">
    <location>
        <begin position="461"/>
        <end position="531"/>
    </location>
</feature>
<evidence type="ECO:0000259" key="4">
    <source>
        <dbReference type="Pfam" id="PF21773"/>
    </source>
</evidence>
<dbReference type="OrthoDB" id="6766775at2759"/>
<feature type="region of interest" description="Disordered" evidence="3">
    <location>
        <begin position="430"/>
        <end position="449"/>
    </location>
</feature>
<protein>
    <submittedName>
        <fullName evidence="5">Coiled-coil domain-containing protein 63</fullName>
    </submittedName>
</protein>
<evidence type="ECO:0000256" key="1">
    <source>
        <dbReference type="ARBA" id="ARBA00023054"/>
    </source>
</evidence>
<keyword evidence="6" id="KW-1185">Reference proteome</keyword>
<feature type="compositionally biased region" description="Acidic residues" evidence="3">
    <location>
        <begin position="471"/>
        <end position="481"/>
    </location>
</feature>
<evidence type="ECO:0000256" key="2">
    <source>
        <dbReference type="SAM" id="Coils"/>
    </source>
</evidence>
<feature type="domain" description="ODAD1 central coiled coil region" evidence="4">
    <location>
        <begin position="125"/>
        <end position="394"/>
    </location>
</feature>
<dbReference type="InterPro" id="IPR049258">
    <property type="entry name" value="ODAD1_CC"/>
</dbReference>
<feature type="coiled-coil region" evidence="2">
    <location>
        <begin position="6"/>
        <end position="47"/>
    </location>
</feature>
<organism evidence="5 6">
    <name type="scientific">Holothuria leucospilota</name>
    <name type="common">Black long sea cucumber</name>
    <name type="synonym">Mertensiothuria leucospilota</name>
    <dbReference type="NCBI Taxonomy" id="206669"/>
    <lineage>
        <taxon>Eukaryota</taxon>
        <taxon>Metazoa</taxon>
        <taxon>Echinodermata</taxon>
        <taxon>Eleutherozoa</taxon>
        <taxon>Echinozoa</taxon>
        <taxon>Holothuroidea</taxon>
        <taxon>Aspidochirotacea</taxon>
        <taxon>Aspidochirotida</taxon>
        <taxon>Holothuriidae</taxon>
        <taxon>Holothuria</taxon>
    </lineage>
</organism>
<sequence length="531" mass="60934">MKYAARKRADSACSDADNDYSQAEAELAKLHRQYRILECNRKAYLQDSTNILRKQRSHIDTLEKDNAEVDIDLSLALSRDNASKDNSNVLSLRKFVVMFEDSIQDRYRDLGGCNVDMLRHKSTNKQNRIMENRLYKATVSFNSTLTKNADLRDQIEHLRRERALYDSLYRKLMKEQDEVKREMGDVIEESTLAYDSRDEAHSKMTALRERSEKDQANYNIEVKELRRIIDHEQNLKEFMNVKAQERTELKAIEAAKRKKRADELSHPSSYAEEMEQFEAAMGRIKTIVKEADLDLMVHHFIQKEDANFALFNYVNELNSEIESFHEEIKRINEDMVVFKNQGLRKYAAVNKELTVTEAELKKTKKKLDLIKSSITGICHRIGCDDSSILEKLGSSSGINDDNAVSYLGLVEQLANELILIKTYQRSKEAACKGDSNQPPQNAKQAGSITAARLRPVSVASIRILPPPIEQTNEEDTDEDSDSASIDDTQLMTPEAIKSLATKMIQRKEKKKEKVNPKLNEDTNKGRESLKQ</sequence>
<name>A0A9Q1CFB3_HOLLE</name>
<evidence type="ECO:0000256" key="3">
    <source>
        <dbReference type="SAM" id="MobiDB-lite"/>
    </source>
</evidence>
<proteinExistence type="predicted"/>
<reference evidence="5" key="1">
    <citation type="submission" date="2021-10" db="EMBL/GenBank/DDBJ databases">
        <title>Tropical sea cucumber genome reveals ecological adaptation and Cuvierian tubules defense mechanism.</title>
        <authorList>
            <person name="Chen T."/>
        </authorList>
    </citation>
    <scope>NUCLEOTIDE SEQUENCE</scope>
    <source>
        <strain evidence="5">Nanhai2018</strain>
        <tissue evidence="5">Muscle</tissue>
    </source>
</reference>
<dbReference type="Proteomes" id="UP001152320">
    <property type="component" value="Chromosome 4"/>
</dbReference>
<accession>A0A9Q1CFB3</accession>
<evidence type="ECO:0000313" key="6">
    <source>
        <dbReference type="Proteomes" id="UP001152320"/>
    </source>
</evidence>
<dbReference type="PANTHER" id="PTHR21694">
    <property type="entry name" value="COILED-COIL DOMAIN-CONTAINING PROTEIN 63"/>
    <property type="match status" value="1"/>
</dbReference>
<dbReference type="AlphaFoldDB" id="A0A9Q1CFB3"/>
<comment type="caution">
    <text evidence="5">The sequence shown here is derived from an EMBL/GenBank/DDBJ whole genome shotgun (WGS) entry which is preliminary data.</text>
</comment>
<dbReference type="GO" id="GO:0036158">
    <property type="term" value="P:outer dynein arm assembly"/>
    <property type="evidence" value="ECO:0007669"/>
    <property type="project" value="TreeGrafter"/>
</dbReference>
<dbReference type="GO" id="GO:0003341">
    <property type="term" value="P:cilium movement"/>
    <property type="evidence" value="ECO:0007669"/>
    <property type="project" value="TreeGrafter"/>
</dbReference>
<feature type="compositionally biased region" description="Basic and acidic residues" evidence="3">
    <location>
        <begin position="511"/>
        <end position="531"/>
    </location>
</feature>
<keyword evidence="1 2" id="KW-0175">Coiled coil</keyword>
<evidence type="ECO:0000313" key="5">
    <source>
        <dbReference type="EMBL" id="KAJ8043896.1"/>
    </source>
</evidence>
<dbReference type="InterPro" id="IPR051876">
    <property type="entry name" value="ODA-DC/CCD"/>
</dbReference>
<gene>
    <name evidence="5" type="ORF">HOLleu_11200</name>
</gene>
<dbReference type="GO" id="GO:0005930">
    <property type="term" value="C:axoneme"/>
    <property type="evidence" value="ECO:0007669"/>
    <property type="project" value="TreeGrafter"/>
</dbReference>
<dbReference type="Pfam" id="PF21773">
    <property type="entry name" value="ODAD1_CC"/>
    <property type="match status" value="1"/>
</dbReference>